<sequence length="48" mass="5466">MAHLKIPVAVAADWSFHRLLPRKGTETLRAIQQAIATYLIATNYIRFV</sequence>
<gene>
    <name evidence="1" type="ORF">H6H03_10020</name>
</gene>
<protein>
    <submittedName>
        <fullName evidence="1">Uncharacterized protein</fullName>
    </submittedName>
</protein>
<evidence type="ECO:0000313" key="2">
    <source>
        <dbReference type="Proteomes" id="UP000637383"/>
    </source>
</evidence>
<dbReference type="RefSeq" id="WP_190954952.1">
    <property type="nucleotide sequence ID" value="NZ_JACJTU010000007.1"/>
</dbReference>
<reference evidence="1 2" key="1">
    <citation type="journal article" date="2020" name="ISME J.">
        <title>Comparative genomics reveals insights into cyanobacterial evolution and habitat adaptation.</title>
        <authorList>
            <person name="Chen M.Y."/>
            <person name="Teng W.K."/>
            <person name="Zhao L."/>
            <person name="Hu C.X."/>
            <person name="Zhou Y.K."/>
            <person name="Han B.P."/>
            <person name="Song L.R."/>
            <person name="Shu W.S."/>
        </authorList>
    </citation>
    <scope>NUCLEOTIDE SEQUENCE [LARGE SCALE GENOMIC DNA]</scope>
    <source>
        <strain evidence="1 2">FACHB-159</strain>
    </source>
</reference>
<evidence type="ECO:0000313" key="1">
    <source>
        <dbReference type="EMBL" id="MBD2734246.1"/>
    </source>
</evidence>
<proteinExistence type="predicted"/>
<keyword evidence="2" id="KW-1185">Reference proteome</keyword>
<accession>A0ABR8K5Y8</accession>
<comment type="caution">
    <text evidence="1">The sequence shown here is derived from an EMBL/GenBank/DDBJ whole genome shotgun (WGS) entry which is preliminary data.</text>
</comment>
<dbReference type="Proteomes" id="UP000637383">
    <property type="component" value="Unassembled WGS sequence"/>
</dbReference>
<name>A0ABR8K5Y8_9NOSO</name>
<organism evidence="1 2">
    <name type="scientific">Nostoc paludosum FACHB-159</name>
    <dbReference type="NCBI Taxonomy" id="2692908"/>
    <lineage>
        <taxon>Bacteria</taxon>
        <taxon>Bacillati</taxon>
        <taxon>Cyanobacteriota</taxon>
        <taxon>Cyanophyceae</taxon>
        <taxon>Nostocales</taxon>
        <taxon>Nostocaceae</taxon>
        <taxon>Nostoc</taxon>
    </lineage>
</organism>
<dbReference type="EMBL" id="JACJTU010000007">
    <property type="protein sequence ID" value="MBD2734246.1"/>
    <property type="molecule type" value="Genomic_DNA"/>
</dbReference>